<dbReference type="RefSeq" id="WP_074240256.1">
    <property type="nucleotide sequence ID" value="NZ_FSRA01000001.1"/>
</dbReference>
<dbReference type="EMBL" id="FSRA01000001">
    <property type="protein sequence ID" value="SIO17183.1"/>
    <property type="molecule type" value="Genomic_DNA"/>
</dbReference>
<dbReference type="Gene3D" id="2.40.50.230">
    <property type="entry name" value="Gp5 N-terminal domain"/>
    <property type="match status" value="1"/>
</dbReference>
<accession>A0A1N6HBQ1</accession>
<dbReference type="OrthoDB" id="1907165at2"/>
<dbReference type="Proteomes" id="UP000185003">
    <property type="component" value="Unassembled WGS sequence"/>
</dbReference>
<protein>
    <submittedName>
        <fullName evidence="2">Rhs element Vgr protein</fullName>
    </submittedName>
</protein>
<dbReference type="InterPro" id="IPR006531">
    <property type="entry name" value="Gp5/Vgr_OB"/>
</dbReference>
<dbReference type="InterPro" id="IPR037026">
    <property type="entry name" value="Vgr_OB-fold_dom_sf"/>
</dbReference>
<dbReference type="SUPFAM" id="SSF69255">
    <property type="entry name" value="gp5 N-terminal domain-like"/>
    <property type="match status" value="1"/>
</dbReference>
<evidence type="ECO:0000313" key="2">
    <source>
        <dbReference type="EMBL" id="SIO17183.1"/>
    </source>
</evidence>
<dbReference type="NCBIfam" id="TIGR01646">
    <property type="entry name" value="vgr_GE"/>
    <property type="match status" value="1"/>
</dbReference>
<proteinExistence type="predicted"/>
<dbReference type="STRING" id="536979.SAMN04488055_3288"/>
<dbReference type="InterPro" id="IPR006533">
    <property type="entry name" value="T6SS_Vgr_RhsGE"/>
</dbReference>
<dbReference type="AlphaFoldDB" id="A0A1N6HBQ1"/>
<dbReference type="SUPFAM" id="SSF69279">
    <property type="entry name" value="Phage tail proteins"/>
    <property type="match status" value="1"/>
</dbReference>
<name>A0A1N6HBQ1_9BACT</name>
<organism evidence="2 3">
    <name type="scientific">Chitinophaga niabensis</name>
    <dbReference type="NCBI Taxonomy" id="536979"/>
    <lineage>
        <taxon>Bacteria</taxon>
        <taxon>Pseudomonadati</taxon>
        <taxon>Bacteroidota</taxon>
        <taxon>Chitinophagia</taxon>
        <taxon>Chitinophagales</taxon>
        <taxon>Chitinophagaceae</taxon>
        <taxon>Chitinophaga</taxon>
    </lineage>
</organism>
<feature type="domain" description="Gp5/Type VI secretion system Vgr protein OB-fold" evidence="1">
    <location>
        <begin position="378"/>
        <end position="451"/>
    </location>
</feature>
<reference evidence="2 3" key="1">
    <citation type="submission" date="2016-11" db="EMBL/GenBank/DDBJ databases">
        <authorList>
            <person name="Jaros S."/>
            <person name="Januszkiewicz K."/>
            <person name="Wedrychowicz H."/>
        </authorList>
    </citation>
    <scope>NUCLEOTIDE SEQUENCE [LARGE SCALE GENOMIC DNA]</scope>
    <source>
        <strain evidence="2 3">DSM 24787</strain>
    </source>
</reference>
<evidence type="ECO:0000313" key="3">
    <source>
        <dbReference type="Proteomes" id="UP000185003"/>
    </source>
</evidence>
<sequence length="580" mass="63097">MPLSRTLPVADATLVSFIIKVNGSEISNTYVVTGISVYREANRIPRAVIQVMDGSAAESDFPVSNEEVFVPGNEIDIQAGYNAKNETIFKGLIVKHSLKIRGDRSPVLTIECMDKAAKLTLSRRNKYYAEVKDSEVIEELASAAALDPDIEATTVKHKELVQYYCTDWDFIVTRAESNGKLCFVEDGKLLVKKPDMSQPPALDLVFGATIMELDAEMDARHQVTGVETVGWDPAEQQLITTTGAEPGLTEQGNISSADLADVFKTDPYHLQHGGSMPEDELQAWADAQLLKNRLAKIRGRARLMGNAIIKPGMVAQLGGVGERFNGKVYVTGVRHELQEGAWNMDIQFGLAPQWFATQPDVTHASASAVIPGIKGLHTGIVTDLEDPDGGFRVKVKLPEISADEEGTWARMASFYAGNNRTAFFRPEIEDEVIVGFLHEDPNFPVILGSLHSAKNVSPEEHSNDNFRKIIFTASELKMTFDDEKKSFTVETPGGKKISIDDDGKIIKVEDENGNKMTMESSAIKIESAGDLELKAAKEIKLTAPNITVKADAALEVEGGASAKVGSSGTCTIKGSLVQIN</sequence>
<evidence type="ECO:0000259" key="1">
    <source>
        <dbReference type="Pfam" id="PF04717"/>
    </source>
</evidence>
<keyword evidence="3" id="KW-1185">Reference proteome</keyword>
<dbReference type="Pfam" id="PF05954">
    <property type="entry name" value="Phage_GPD"/>
    <property type="match status" value="1"/>
</dbReference>
<dbReference type="Pfam" id="PF04717">
    <property type="entry name" value="Phage_base_V"/>
    <property type="match status" value="1"/>
</dbReference>
<gene>
    <name evidence="2" type="ORF">SAMN04488055_3288</name>
</gene>